<reference evidence="3" key="1">
    <citation type="submission" date="2019-12" db="EMBL/GenBank/DDBJ databases">
        <title>An insight into the sialome of adult female Ixodes ricinus ticks feeding for 6 days.</title>
        <authorList>
            <person name="Perner J."/>
            <person name="Ribeiro J.M.C."/>
        </authorList>
    </citation>
    <scope>NUCLEOTIDE SEQUENCE</scope>
    <source>
        <strain evidence="3">Semi-engorged</strain>
        <tissue evidence="3">Salivary glands</tissue>
    </source>
</reference>
<name>A0A6B0UZC3_IXORI</name>
<dbReference type="AlphaFoldDB" id="A0A6B0UZC3"/>
<protein>
    <submittedName>
        <fullName evidence="3">Putative secreted protein</fullName>
    </submittedName>
</protein>
<keyword evidence="2" id="KW-0732">Signal</keyword>
<organism evidence="3">
    <name type="scientific">Ixodes ricinus</name>
    <name type="common">Common tick</name>
    <name type="synonym">Acarus ricinus</name>
    <dbReference type="NCBI Taxonomy" id="34613"/>
    <lineage>
        <taxon>Eukaryota</taxon>
        <taxon>Metazoa</taxon>
        <taxon>Ecdysozoa</taxon>
        <taxon>Arthropoda</taxon>
        <taxon>Chelicerata</taxon>
        <taxon>Arachnida</taxon>
        <taxon>Acari</taxon>
        <taxon>Parasitiformes</taxon>
        <taxon>Ixodida</taxon>
        <taxon>Ixodoidea</taxon>
        <taxon>Ixodidae</taxon>
        <taxon>Ixodinae</taxon>
        <taxon>Ixodes</taxon>
    </lineage>
</organism>
<feature type="chain" id="PRO_5025629020" evidence="2">
    <location>
        <begin position="23"/>
        <end position="172"/>
    </location>
</feature>
<sequence>MRRCRRCRRALALRAWPALSLGLGKRSGSAMVTDSMRTAGVQREFPTSDNAWVSRKTQVRSKRQQPGAGGWVAEKVALQFSLRQRLYPALPSRNQNASGGRRVREEELQIAQAGGDVDGGGVPWLRLAYLGLSAGSPDHCVRSTDRGYTVGRTRRPARPAPCPPLPPGRRPG</sequence>
<feature type="compositionally biased region" description="Pro residues" evidence="1">
    <location>
        <begin position="158"/>
        <end position="172"/>
    </location>
</feature>
<evidence type="ECO:0000313" key="3">
    <source>
        <dbReference type="EMBL" id="MXU94871.1"/>
    </source>
</evidence>
<evidence type="ECO:0000256" key="1">
    <source>
        <dbReference type="SAM" id="MobiDB-lite"/>
    </source>
</evidence>
<evidence type="ECO:0000256" key="2">
    <source>
        <dbReference type="SAM" id="SignalP"/>
    </source>
</evidence>
<feature type="region of interest" description="Disordered" evidence="1">
    <location>
        <begin position="140"/>
        <end position="172"/>
    </location>
</feature>
<proteinExistence type="predicted"/>
<feature type="signal peptide" evidence="2">
    <location>
        <begin position="1"/>
        <end position="22"/>
    </location>
</feature>
<accession>A0A6B0UZC3</accession>
<dbReference type="EMBL" id="GIFC01012788">
    <property type="protein sequence ID" value="MXU94871.1"/>
    <property type="molecule type" value="Transcribed_RNA"/>
</dbReference>